<dbReference type="InterPro" id="IPR002524">
    <property type="entry name" value="Cation_efflux"/>
</dbReference>
<keyword evidence="3" id="KW-0813">Transport</keyword>
<dbReference type="PANTHER" id="PTHR43840:SF15">
    <property type="entry name" value="MITOCHONDRIAL METAL TRANSPORTER 1-RELATED"/>
    <property type="match status" value="1"/>
</dbReference>
<dbReference type="GO" id="GO:0015093">
    <property type="term" value="F:ferrous iron transmembrane transporter activity"/>
    <property type="evidence" value="ECO:0007669"/>
    <property type="project" value="TreeGrafter"/>
</dbReference>
<dbReference type="Proteomes" id="UP001319121">
    <property type="component" value="Chromosome"/>
</dbReference>
<feature type="transmembrane region" description="Helical" evidence="7">
    <location>
        <begin position="9"/>
        <end position="31"/>
    </location>
</feature>
<reference evidence="10 11" key="1">
    <citation type="submission" date="2019-03" db="EMBL/GenBank/DDBJ databases">
        <title>Complete genome sequence of Ferrigenium kumadai strain An22, a microaerophilic iron-oxidizing bacterium isolated from a paddy field soil.</title>
        <authorList>
            <person name="Watanabe T."/>
            <person name="Asakawa S."/>
        </authorList>
    </citation>
    <scope>NUCLEOTIDE SEQUENCE [LARGE SCALE GENOMIC DNA]</scope>
    <source>
        <strain evidence="10 11">An22</strain>
    </source>
</reference>
<proteinExistence type="inferred from homology"/>
<dbReference type="InterPro" id="IPR027469">
    <property type="entry name" value="Cation_efflux_TMD_sf"/>
</dbReference>
<dbReference type="Gene3D" id="3.30.70.1350">
    <property type="entry name" value="Cation efflux protein, cytoplasmic domain"/>
    <property type="match status" value="1"/>
</dbReference>
<organism evidence="10 11">
    <name type="scientific">Ferrigenium kumadai</name>
    <dbReference type="NCBI Taxonomy" id="1682490"/>
    <lineage>
        <taxon>Bacteria</taxon>
        <taxon>Pseudomonadati</taxon>
        <taxon>Pseudomonadota</taxon>
        <taxon>Betaproteobacteria</taxon>
        <taxon>Nitrosomonadales</taxon>
        <taxon>Gallionellaceae</taxon>
        <taxon>Ferrigenium</taxon>
    </lineage>
</organism>
<evidence type="ECO:0000256" key="5">
    <source>
        <dbReference type="ARBA" id="ARBA00022989"/>
    </source>
</evidence>
<name>A0AAN1SYW4_9PROT</name>
<dbReference type="GO" id="GO:0005886">
    <property type="term" value="C:plasma membrane"/>
    <property type="evidence" value="ECO:0007669"/>
    <property type="project" value="TreeGrafter"/>
</dbReference>
<evidence type="ECO:0000256" key="1">
    <source>
        <dbReference type="ARBA" id="ARBA00004141"/>
    </source>
</evidence>
<evidence type="ECO:0000256" key="2">
    <source>
        <dbReference type="ARBA" id="ARBA00008114"/>
    </source>
</evidence>
<dbReference type="EMBL" id="AP019536">
    <property type="protein sequence ID" value="BBI99307.1"/>
    <property type="molecule type" value="Genomic_DNA"/>
</dbReference>
<evidence type="ECO:0000256" key="4">
    <source>
        <dbReference type="ARBA" id="ARBA00022692"/>
    </source>
</evidence>
<keyword evidence="4 7" id="KW-0812">Transmembrane</keyword>
<keyword evidence="6 7" id="KW-0472">Membrane</keyword>
<feature type="transmembrane region" description="Helical" evidence="7">
    <location>
        <begin position="43"/>
        <end position="64"/>
    </location>
</feature>
<dbReference type="GO" id="GO:0006882">
    <property type="term" value="P:intracellular zinc ion homeostasis"/>
    <property type="evidence" value="ECO:0007669"/>
    <property type="project" value="TreeGrafter"/>
</dbReference>
<dbReference type="PANTHER" id="PTHR43840">
    <property type="entry name" value="MITOCHONDRIAL METAL TRANSPORTER 1-RELATED"/>
    <property type="match status" value="1"/>
</dbReference>
<dbReference type="SUPFAM" id="SSF161111">
    <property type="entry name" value="Cation efflux protein transmembrane domain-like"/>
    <property type="match status" value="1"/>
</dbReference>
<sequence length="300" mass="32428">MLATNLKRYVYLSIAAALSTILLKGVAWWLTGSVGLLSDALESFVNLAGALMALAMLSLAMVPADEDHAHGHGKAEYFSSAFEGFLILVAAVSIGYAAIERLLNPQALESVGIGLLVSVAASLINLFTARALMSVGRKHNSITLEADAHHLLTDVWTSVGVIAGVGLVWLTGWLWLDPVIALLVAANIVWTGWQLLSRSASGLMDASIPEEQRKAVMAVLEGYRHQGIEFHALRTRQAGMRAFVTLHVLVPGAWTVQQGHDWLERIEADIRNAVPNAHVTTHLEPKEDPVSLSDEPLDRP</sequence>
<gene>
    <name evidence="10" type="ORF">FGKAn22_10000</name>
</gene>
<dbReference type="KEGG" id="fku:FGKAn22_10000"/>
<feature type="transmembrane region" description="Helical" evidence="7">
    <location>
        <begin position="179"/>
        <end position="196"/>
    </location>
</feature>
<comment type="similarity">
    <text evidence="2">Belongs to the cation diffusion facilitator (CDF) transporter (TC 2.A.4) family.</text>
</comment>
<dbReference type="GO" id="GO:0015086">
    <property type="term" value="F:cadmium ion transmembrane transporter activity"/>
    <property type="evidence" value="ECO:0007669"/>
    <property type="project" value="TreeGrafter"/>
</dbReference>
<dbReference type="RefSeq" id="WP_212786894.1">
    <property type="nucleotide sequence ID" value="NZ_AP019536.1"/>
</dbReference>
<evidence type="ECO:0000259" key="9">
    <source>
        <dbReference type="Pfam" id="PF16916"/>
    </source>
</evidence>
<evidence type="ECO:0000313" key="11">
    <source>
        <dbReference type="Proteomes" id="UP001319121"/>
    </source>
</evidence>
<keyword evidence="11" id="KW-1185">Reference proteome</keyword>
<dbReference type="AlphaFoldDB" id="A0AAN1SYW4"/>
<dbReference type="InterPro" id="IPR036837">
    <property type="entry name" value="Cation_efflux_CTD_sf"/>
</dbReference>
<feature type="transmembrane region" description="Helical" evidence="7">
    <location>
        <begin position="111"/>
        <end position="133"/>
    </location>
</feature>
<keyword evidence="5 7" id="KW-1133">Transmembrane helix</keyword>
<dbReference type="SUPFAM" id="SSF160240">
    <property type="entry name" value="Cation efflux protein cytoplasmic domain-like"/>
    <property type="match status" value="1"/>
</dbReference>
<comment type="subcellular location">
    <subcellularLocation>
        <location evidence="1">Membrane</location>
        <topology evidence="1">Multi-pass membrane protein</topology>
    </subcellularLocation>
</comment>
<dbReference type="InterPro" id="IPR050291">
    <property type="entry name" value="CDF_Transporter"/>
</dbReference>
<dbReference type="Pfam" id="PF16916">
    <property type="entry name" value="ZT_dimer"/>
    <property type="match status" value="1"/>
</dbReference>
<evidence type="ECO:0000256" key="3">
    <source>
        <dbReference type="ARBA" id="ARBA00022448"/>
    </source>
</evidence>
<dbReference type="InterPro" id="IPR027470">
    <property type="entry name" value="Cation_efflux_CTD"/>
</dbReference>
<evidence type="ECO:0000313" key="10">
    <source>
        <dbReference type="EMBL" id="BBI99307.1"/>
    </source>
</evidence>
<dbReference type="GO" id="GO:0015341">
    <property type="term" value="F:zinc efflux antiporter activity"/>
    <property type="evidence" value="ECO:0007669"/>
    <property type="project" value="TreeGrafter"/>
</dbReference>
<dbReference type="Pfam" id="PF01545">
    <property type="entry name" value="Cation_efflux"/>
    <property type="match status" value="1"/>
</dbReference>
<evidence type="ECO:0000256" key="6">
    <source>
        <dbReference type="ARBA" id="ARBA00023136"/>
    </source>
</evidence>
<protein>
    <submittedName>
        <fullName evidence="10">Transporter</fullName>
    </submittedName>
</protein>
<feature type="domain" description="Cation efflux protein transmembrane" evidence="8">
    <location>
        <begin position="11"/>
        <end position="204"/>
    </location>
</feature>
<feature type="transmembrane region" description="Helical" evidence="7">
    <location>
        <begin position="154"/>
        <end position="173"/>
    </location>
</feature>
<evidence type="ECO:0000259" key="8">
    <source>
        <dbReference type="Pfam" id="PF01545"/>
    </source>
</evidence>
<evidence type="ECO:0000256" key="7">
    <source>
        <dbReference type="SAM" id="Phobius"/>
    </source>
</evidence>
<feature type="transmembrane region" description="Helical" evidence="7">
    <location>
        <begin position="76"/>
        <end position="99"/>
    </location>
</feature>
<accession>A0AAN1SYW4</accession>
<dbReference type="Gene3D" id="1.20.1510.10">
    <property type="entry name" value="Cation efflux protein transmembrane domain"/>
    <property type="match status" value="1"/>
</dbReference>
<dbReference type="NCBIfam" id="TIGR01297">
    <property type="entry name" value="CDF"/>
    <property type="match status" value="1"/>
</dbReference>
<dbReference type="InterPro" id="IPR058533">
    <property type="entry name" value="Cation_efflux_TM"/>
</dbReference>
<feature type="domain" description="Cation efflux protein cytoplasmic" evidence="9">
    <location>
        <begin position="209"/>
        <end position="285"/>
    </location>
</feature>